<comment type="caution">
    <text evidence="1">The sequence shown here is derived from an EMBL/GenBank/DDBJ whole genome shotgun (WGS) entry which is preliminary data.</text>
</comment>
<dbReference type="Proteomes" id="UP000023152">
    <property type="component" value="Unassembled WGS sequence"/>
</dbReference>
<gene>
    <name evidence="1" type="ORF">RFI_38835</name>
</gene>
<keyword evidence="2" id="KW-1185">Reference proteome</keyword>
<dbReference type="SUPFAM" id="SSF143503">
    <property type="entry name" value="PUG domain-like"/>
    <property type="match status" value="1"/>
</dbReference>
<protein>
    <submittedName>
        <fullName evidence="1">Uncharacterized protein</fullName>
    </submittedName>
</protein>
<reference evidence="1 2" key="1">
    <citation type="journal article" date="2013" name="Curr. Biol.">
        <title>The Genome of the Foraminiferan Reticulomyxa filosa.</title>
        <authorList>
            <person name="Glockner G."/>
            <person name="Hulsmann N."/>
            <person name="Schleicher M."/>
            <person name="Noegel A.A."/>
            <person name="Eichinger L."/>
            <person name="Gallinger C."/>
            <person name="Pawlowski J."/>
            <person name="Sierra R."/>
            <person name="Euteneuer U."/>
            <person name="Pillet L."/>
            <person name="Moustafa A."/>
            <person name="Platzer M."/>
            <person name="Groth M."/>
            <person name="Szafranski K."/>
            <person name="Schliwa M."/>
        </authorList>
    </citation>
    <scope>NUCLEOTIDE SEQUENCE [LARGE SCALE GENOMIC DNA]</scope>
</reference>
<name>X6L9D6_RETFI</name>
<dbReference type="InterPro" id="IPR036339">
    <property type="entry name" value="PUB-like_dom_sf"/>
</dbReference>
<evidence type="ECO:0000313" key="1">
    <source>
        <dbReference type="EMBL" id="ETN98657.1"/>
    </source>
</evidence>
<evidence type="ECO:0000313" key="2">
    <source>
        <dbReference type="Proteomes" id="UP000023152"/>
    </source>
</evidence>
<dbReference type="AlphaFoldDB" id="X6L9D6"/>
<accession>X6L9D6</accession>
<sequence>NKLGKETISQTWKNYNQIYYDTRIKLFEICATSNLNESEEENELKIIQEMYLHILWNILKYPKHIKYRQINTPALYNYLFQKCHTLGTDFEQILIAMEKNLEITGFKKGNDGNWYYQYNHTQLLHLWDKYYNQHFKIDTKQDIIFQKKCVCYRIKNGKIMKAYLIMNIEQ</sequence>
<dbReference type="EMBL" id="ASPP01046129">
    <property type="protein sequence ID" value="ETN98657.1"/>
    <property type="molecule type" value="Genomic_DNA"/>
</dbReference>
<feature type="non-terminal residue" evidence="1">
    <location>
        <position position="1"/>
    </location>
</feature>
<organism evidence="1 2">
    <name type="scientific">Reticulomyxa filosa</name>
    <dbReference type="NCBI Taxonomy" id="46433"/>
    <lineage>
        <taxon>Eukaryota</taxon>
        <taxon>Sar</taxon>
        <taxon>Rhizaria</taxon>
        <taxon>Retaria</taxon>
        <taxon>Foraminifera</taxon>
        <taxon>Monothalamids</taxon>
        <taxon>Reticulomyxidae</taxon>
        <taxon>Reticulomyxa</taxon>
    </lineage>
</organism>
<proteinExistence type="predicted"/>